<evidence type="ECO:0000256" key="2">
    <source>
        <dbReference type="ARBA" id="ARBA00022692"/>
    </source>
</evidence>
<dbReference type="InterPro" id="IPR003689">
    <property type="entry name" value="ZIP"/>
</dbReference>
<name>A0A0D7A2Q1_9AGAR</name>
<feature type="non-terminal residue" evidence="5">
    <location>
        <position position="1"/>
    </location>
</feature>
<protein>
    <recommendedName>
        <fullName evidence="7">Zinc/iron permease</fullName>
    </recommendedName>
</protein>
<dbReference type="OrthoDB" id="448280at2759"/>
<organism evidence="5 6">
    <name type="scientific">Fistulina hepatica ATCC 64428</name>
    <dbReference type="NCBI Taxonomy" id="1128425"/>
    <lineage>
        <taxon>Eukaryota</taxon>
        <taxon>Fungi</taxon>
        <taxon>Dikarya</taxon>
        <taxon>Basidiomycota</taxon>
        <taxon>Agaricomycotina</taxon>
        <taxon>Agaricomycetes</taxon>
        <taxon>Agaricomycetidae</taxon>
        <taxon>Agaricales</taxon>
        <taxon>Fistulinaceae</taxon>
        <taxon>Fistulina</taxon>
    </lineage>
</organism>
<evidence type="ECO:0000313" key="5">
    <source>
        <dbReference type="EMBL" id="KIY44654.1"/>
    </source>
</evidence>
<reference evidence="5 6" key="1">
    <citation type="journal article" date="2015" name="Fungal Genet. Biol.">
        <title>Evolution of novel wood decay mechanisms in Agaricales revealed by the genome sequences of Fistulina hepatica and Cylindrobasidium torrendii.</title>
        <authorList>
            <person name="Floudas D."/>
            <person name="Held B.W."/>
            <person name="Riley R."/>
            <person name="Nagy L.G."/>
            <person name="Koehler G."/>
            <person name="Ransdell A.S."/>
            <person name="Younus H."/>
            <person name="Chow J."/>
            <person name="Chiniquy J."/>
            <person name="Lipzen A."/>
            <person name="Tritt A."/>
            <person name="Sun H."/>
            <person name="Haridas S."/>
            <person name="LaButti K."/>
            <person name="Ohm R.A."/>
            <person name="Kues U."/>
            <person name="Blanchette R.A."/>
            <person name="Grigoriev I.V."/>
            <person name="Minto R.E."/>
            <person name="Hibbett D.S."/>
        </authorList>
    </citation>
    <scope>NUCLEOTIDE SEQUENCE [LARGE SCALE GENOMIC DNA]</scope>
    <source>
        <strain evidence="5 6">ATCC 64428</strain>
    </source>
</reference>
<proteinExistence type="predicted"/>
<dbReference type="AlphaFoldDB" id="A0A0D7A2Q1"/>
<dbReference type="Proteomes" id="UP000054144">
    <property type="component" value="Unassembled WGS sequence"/>
</dbReference>
<comment type="subcellular location">
    <subcellularLocation>
        <location evidence="1">Membrane</location>
        <topology evidence="1">Multi-pass membrane protein</topology>
    </subcellularLocation>
</comment>
<keyword evidence="3" id="KW-1133">Transmembrane helix</keyword>
<dbReference type="EMBL" id="KN882067">
    <property type="protein sequence ID" value="KIY44654.1"/>
    <property type="molecule type" value="Genomic_DNA"/>
</dbReference>
<gene>
    <name evidence="5" type="ORF">FISHEDRAFT_50957</name>
</gene>
<evidence type="ECO:0000313" key="6">
    <source>
        <dbReference type="Proteomes" id="UP000054144"/>
    </source>
</evidence>
<evidence type="ECO:0000256" key="1">
    <source>
        <dbReference type="ARBA" id="ARBA00004141"/>
    </source>
</evidence>
<evidence type="ECO:0000256" key="4">
    <source>
        <dbReference type="ARBA" id="ARBA00023136"/>
    </source>
</evidence>
<dbReference type="Pfam" id="PF02535">
    <property type="entry name" value="Zip"/>
    <property type="match status" value="1"/>
</dbReference>
<sequence>TFPALSKRVPFLKIPRIVFFLGKHFGTGVILATTFCHLLPDAFEHLQSSRVQKQYHQLGDWTGSIMFVPISFC</sequence>
<dbReference type="GO" id="GO:0016020">
    <property type="term" value="C:membrane"/>
    <property type="evidence" value="ECO:0007669"/>
    <property type="project" value="UniProtKB-SubCell"/>
</dbReference>
<accession>A0A0D7A2Q1</accession>
<keyword evidence="4" id="KW-0472">Membrane</keyword>
<keyword evidence="6" id="KW-1185">Reference proteome</keyword>
<evidence type="ECO:0000256" key="3">
    <source>
        <dbReference type="ARBA" id="ARBA00022989"/>
    </source>
</evidence>
<keyword evidence="2" id="KW-0812">Transmembrane</keyword>
<dbReference type="GO" id="GO:0046873">
    <property type="term" value="F:metal ion transmembrane transporter activity"/>
    <property type="evidence" value="ECO:0007669"/>
    <property type="project" value="InterPro"/>
</dbReference>
<evidence type="ECO:0008006" key="7">
    <source>
        <dbReference type="Google" id="ProtNLM"/>
    </source>
</evidence>